<reference evidence="3 4" key="1">
    <citation type="submission" date="2014-04" db="EMBL/GenBank/DDBJ databases">
        <title>Draft genome sequence of Hydrogenovibrio marinus MH-110, a model organism for aerobic H2 metabolism.</title>
        <authorList>
            <person name="Cha H.J."/>
            <person name="Jo B.H."/>
            <person name="Hwang B.H."/>
        </authorList>
    </citation>
    <scope>NUCLEOTIDE SEQUENCE [LARGE SCALE GENOMIC DNA]</scope>
    <source>
        <strain evidence="3 4">MH-110</strain>
    </source>
</reference>
<dbReference type="Pfam" id="PF00196">
    <property type="entry name" value="GerE"/>
    <property type="match status" value="1"/>
</dbReference>
<dbReference type="EMBL" id="JMIU01000001">
    <property type="protein sequence ID" value="KDN95842.1"/>
    <property type="molecule type" value="Genomic_DNA"/>
</dbReference>
<evidence type="ECO:0000256" key="1">
    <source>
        <dbReference type="ARBA" id="ARBA00023125"/>
    </source>
</evidence>
<organism evidence="3 4">
    <name type="scientific">Hydrogenovibrio marinus</name>
    <dbReference type="NCBI Taxonomy" id="28885"/>
    <lineage>
        <taxon>Bacteria</taxon>
        <taxon>Pseudomonadati</taxon>
        <taxon>Pseudomonadota</taxon>
        <taxon>Gammaproteobacteria</taxon>
        <taxon>Thiotrichales</taxon>
        <taxon>Piscirickettsiaceae</taxon>
        <taxon>Hydrogenovibrio</taxon>
    </lineage>
</organism>
<evidence type="ECO:0000313" key="3">
    <source>
        <dbReference type="EMBL" id="KDN95842.1"/>
    </source>
</evidence>
<dbReference type="InterPro" id="IPR000792">
    <property type="entry name" value="Tscrpt_reg_LuxR_C"/>
</dbReference>
<dbReference type="GO" id="GO:0003677">
    <property type="term" value="F:DNA binding"/>
    <property type="evidence" value="ECO:0007669"/>
    <property type="project" value="UniProtKB-KW"/>
</dbReference>
<dbReference type="SUPFAM" id="SSF46894">
    <property type="entry name" value="C-terminal effector domain of the bipartite response regulators"/>
    <property type="match status" value="1"/>
</dbReference>
<dbReference type="PANTHER" id="PTHR43214:SF43">
    <property type="entry name" value="TWO-COMPONENT RESPONSE REGULATOR"/>
    <property type="match status" value="1"/>
</dbReference>
<evidence type="ECO:0000259" key="2">
    <source>
        <dbReference type="PROSITE" id="PS50043"/>
    </source>
</evidence>
<dbReference type="InterPro" id="IPR039420">
    <property type="entry name" value="WalR-like"/>
</dbReference>
<keyword evidence="1" id="KW-0238">DNA-binding</keyword>
<dbReference type="SMART" id="SM00421">
    <property type="entry name" value="HTH_LUXR"/>
    <property type="match status" value="1"/>
</dbReference>
<dbReference type="AlphaFoldDB" id="A0A066ZQR4"/>
<accession>A0A066ZQR4</accession>
<dbReference type="PROSITE" id="PS00622">
    <property type="entry name" value="HTH_LUXR_1"/>
    <property type="match status" value="1"/>
</dbReference>
<name>A0A066ZQR4_HYDMR</name>
<sequence>MTHLLLYTTDENIVNNASIAASRDCEVVFDLEEVLSYLPTEVMLLVALNERMQQAQIESLIEKEYPIILLSNLPTSEEALAWFALGVKGYLNLYANEERIRQAIDAVQSGSIWLGQSVMQALITQATSQPKRSESWKKQVTEREEETLKLVMLGLSNMEIAESMHISERTVKAHISHLLEKFSVKDRLALVLCIQNWQDEN</sequence>
<dbReference type="RefSeq" id="WP_051623038.1">
    <property type="nucleotide sequence ID" value="NZ_AP020335.1"/>
</dbReference>
<dbReference type="PROSITE" id="PS50043">
    <property type="entry name" value="HTH_LUXR_2"/>
    <property type="match status" value="1"/>
</dbReference>
<dbReference type="GO" id="GO:0006355">
    <property type="term" value="P:regulation of DNA-templated transcription"/>
    <property type="evidence" value="ECO:0007669"/>
    <property type="project" value="InterPro"/>
</dbReference>
<proteinExistence type="predicted"/>
<protein>
    <recommendedName>
        <fullName evidence="2">HTH luxR-type domain-containing protein</fullName>
    </recommendedName>
</protein>
<gene>
    <name evidence="3" type="ORF">EI16_05980</name>
</gene>
<dbReference type="PANTHER" id="PTHR43214">
    <property type="entry name" value="TWO-COMPONENT RESPONSE REGULATOR"/>
    <property type="match status" value="1"/>
</dbReference>
<dbReference type="Gene3D" id="3.40.50.2300">
    <property type="match status" value="1"/>
</dbReference>
<dbReference type="InterPro" id="IPR016032">
    <property type="entry name" value="Sig_transdc_resp-reg_C-effctor"/>
</dbReference>
<dbReference type="STRING" id="28885.EI16_05980"/>
<dbReference type="PRINTS" id="PR00038">
    <property type="entry name" value="HTHLUXR"/>
</dbReference>
<evidence type="ECO:0000313" key="4">
    <source>
        <dbReference type="Proteomes" id="UP000027341"/>
    </source>
</evidence>
<feature type="domain" description="HTH luxR-type" evidence="2">
    <location>
        <begin position="133"/>
        <end position="198"/>
    </location>
</feature>
<dbReference type="CDD" id="cd06170">
    <property type="entry name" value="LuxR_C_like"/>
    <property type="match status" value="1"/>
</dbReference>
<dbReference type="Proteomes" id="UP000027341">
    <property type="component" value="Unassembled WGS sequence"/>
</dbReference>
<keyword evidence="4" id="KW-1185">Reference proteome</keyword>
<comment type="caution">
    <text evidence="3">The sequence shown here is derived from an EMBL/GenBank/DDBJ whole genome shotgun (WGS) entry which is preliminary data.</text>
</comment>